<comment type="caution">
    <text evidence="21">The sequence shown here is derived from an EMBL/GenBank/DDBJ whole genome shotgun (WGS) entry which is preliminary data.</text>
</comment>
<dbReference type="InterPro" id="IPR012910">
    <property type="entry name" value="Plug_dom"/>
</dbReference>
<accession>A0A562I0V6</accession>
<dbReference type="GO" id="GO:0009279">
    <property type="term" value="C:cell outer membrane"/>
    <property type="evidence" value="ECO:0007669"/>
    <property type="project" value="UniProtKB-SubCell"/>
</dbReference>
<keyword evidence="6 14" id="KW-0812">Transmembrane</keyword>
<proteinExistence type="inferred from homology"/>
<dbReference type="Pfam" id="PF07715">
    <property type="entry name" value="Plug"/>
    <property type="match status" value="1"/>
</dbReference>
<dbReference type="SUPFAM" id="SSF56935">
    <property type="entry name" value="Porins"/>
    <property type="match status" value="1"/>
</dbReference>
<dbReference type="FunFam" id="2.170.130.10:FF:000001">
    <property type="entry name" value="Catecholate siderophore TonB-dependent receptor"/>
    <property type="match status" value="1"/>
</dbReference>
<evidence type="ECO:0000256" key="11">
    <source>
        <dbReference type="ARBA" id="ARBA00023136"/>
    </source>
</evidence>
<name>A0A562I0V6_9GAMM</name>
<feature type="signal peptide" evidence="18">
    <location>
        <begin position="1"/>
        <end position="30"/>
    </location>
</feature>
<sequence>MSTQSPRFQYRYHMLSSAIGVAISALPLQAVGQSSEANVTPRTQKQPAEVTEKQVSSGSGDEPIALEAVSVTGQQERGSYKVDESVNRRYTAPLRETPKTITVISEQVIKDTGSLTLVDALRTVSGITFGSGEGGNPAGDRPIIRGFSAESDQFVDGLRDVASQTREIFNIEQIEVSKGPGSAFVGAGSTGGAINMSTKSPKRENFNNLSYTWGTDQTRRYTLDTNYVLTDQVAFRLNVMSHDANVAGRDKVDVNRWGVAPSLQIGFDTPTRLLMSYYHLDTDDMPDYGVPVEASAGAGKKARPIGGDRDRFYGYSSDYRDSTTDSGYLKFEHDFNENITLTNAFRMVRTTLDYVVTSPAYTRVNGADYVSRGSRSRDSTSDGWVNQTDLKIKFNTFGWEHNLIAGVEASYEDVHNRPYAFSVNGSCAGTSAVPLSSLLSSGRCTSLTNPTYDQGYTGVVTPGVNYTDTRTETLAAFMFDTIKFNDQWSFNFGLRHDDFDTESRGVRTVNSQAERFNFENNTNFVSYQAGIVFNPLPNGSIYYAQSVSYNPVGETSGEGADGLAATNQDLERERNDNWEIGTKWEFFDKRLGINAAFFRTEKDNARFTDQAGATSNIGKVVVKGVELGINGTIMDNWDAFVNYTYLDSEIEKGGAVNLGTTAAPNYVDGANDGNHVPSTPRNSLSLWTTYKVKSDLIIGGGANYMDQRYGNATNTIEVSSYWRYDAMAAYQVNENLDFQLNIQNLTDKRYFDQIRAGYAHVAPGRTALLATNIKF</sequence>
<evidence type="ECO:0000256" key="13">
    <source>
        <dbReference type="ARBA" id="ARBA00023237"/>
    </source>
</evidence>
<dbReference type="PROSITE" id="PS52016">
    <property type="entry name" value="TONB_DEPENDENT_REC_3"/>
    <property type="match status" value="1"/>
</dbReference>
<keyword evidence="3 14" id="KW-0813">Transport</keyword>
<dbReference type="GO" id="GO:0038023">
    <property type="term" value="F:signaling receptor activity"/>
    <property type="evidence" value="ECO:0007669"/>
    <property type="project" value="InterPro"/>
</dbReference>
<dbReference type="Gene3D" id="2.170.130.10">
    <property type="entry name" value="TonB-dependent receptor, plug domain"/>
    <property type="match status" value="1"/>
</dbReference>
<protein>
    <submittedName>
        <fullName evidence="21">Catecholate siderophore receptor</fullName>
    </submittedName>
</protein>
<dbReference type="NCBIfam" id="TIGR01783">
    <property type="entry name" value="TonB-siderophor"/>
    <property type="match status" value="1"/>
</dbReference>
<evidence type="ECO:0000256" key="3">
    <source>
        <dbReference type="ARBA" id="ARBA00022448"/>
    </source>
</evidence>
<dbReference type="GO" id="GO:0015891">
    <property type="term" value="P:siderophore transport"/>
    <property type="evidence" value="ECO:0007669"/>
    <property type="project" value="InterPro"/>
</dbReference>
<keyword evidence="12 21" id="KW-0675">Receptor</keyword>
<dbReference type="Gene3D" id="2.40.170.20">
    <property type="entry name" value="TonB-dependent receptor, beta-barrel domain"/>
    <property type="match status" value="1"/>
</dbReference>
<evidence type="ECO:0000256" key="17">
    <source>
        <dbReference type="SAM" id="MobiDB-lite"/>
    </source>
</evidence>
<feature type="domain" description="TonB-dependent receptor-like beta-barrel" evidence="19">
    <location>
        <begin position="273"/>
        <end position="745"/>
    </location>
</feature>
<dbReference type="InterPro" id="IPR039426">
    <property type="entry name" value="TonB-dep_rcpt-like"/>
</dbReference>
<comment type="similarity">
    <text evidence="2 14 16">Belongs to the TonB-dependent receptor family.</text>
</comment>
<dbReference type="InterPro" id="IPR000531">
    <property type="entry name" value="Beta-barrel_TonB"/>
</dbReference>
<evidence type="ECO:0000259" key="20">
    <source>
        <dbReference type="Pfam" id="PF07715"/>
    </source>
</evidence>
<evidence type="ECO:0000259" key="19">
    <source>
        <dbReference type="Pfam" id="PF00593"/>
    </source>
</evidence>
<dbReference type="PANTHER" id="PTHR32552:SF89">
    <property type="entry name" value="CATECHOLATE SIDEROPHORE RECEPTOR FIU"/>
    <property type="match status" value="1"/>
</dbReference>
<feature type="region of interest" description="Disordered" evidence="17">
    <location>
        <begin position="37"/>
        <end position="60"/>
    </location>
</feature>
<keyword evidence="9" id="KW-0406">Ion transport</keyword>
<dbReference type="PROSITE" id="PS01156">
    <property type="entry name" value="TONB_DEPENDENT_REC_2"/>
    <property type="match status" value="1"/>
</dbReference>
<dbReference type="RefSeq" id="WP_144572256.1">
    <property type="nucleotide sequence ID" value="NZ_VLKG01000010.1"/>
</dbReference>
<evidence type="ECO:0000256" key="10">
    <source>
        <dbReference type="ARBA" id="ARBA00023077"/>
    </source>
</evidence>
<keyword evidence="13 14" id="KW-0998">Cell outer membrane</keyword>
<dbReference type="Pfam" id="PF00593">
    <property type="entry name" value="TonB_dep_Rec_b-barrel"/>
    <property type="match status" value="1"/>
</dbReference>
<evidence type="ECO:0000256" key="8">
    <source>
        <dbReference type="ARBA" id="ARBA00023004"/>
    </source>
</evidence>
<keyword evidence="7 18" id="KW-0732">Signal</keyword>
<keyword evidence="10 16" id="KW-0798">TonB box</keyword>
<evidence type="ECO:0000256" key="6">
    <source>
        <dbReference type="ARBA" id="ARBA00022692"/>
    </source>
</evidence>
<dbReference type="PANTHER" id="PTHR32552">
    <property type="entry name" value="FERRICHROME IRON RECEPTOR-RELATED"/>
    <property type="match status" value="1"/>
</dbReference>
<dbReference type="InterPro" id="IPR010105">
    <property type="entry name" value="TonB_sidphr_rcpt"/>
</dbReference>
<dbReference type="InterPro" id="IPR010917">
    <property type="entry name" value="TonB_rcpt_CS"/>
</dbReference>
<dbReference type="OrthoDB" id="9790771at2"/>
<evidence type="ECO:0000313" key="21">
    <source>
        <dbReference type="EMBL" id="TWH64285.1"/>
    </source>
</evidence>
<keyword evidence="22" id="KW-1185">Reference proteome</keyword>
<evidence type="ECO:0000256" key="12">
    <source>
        <dbReference type="ARBA" id="ARBA00023170"/>
    </source>
</evidence>
<organism evidence="21 22">
    <name type="scientific">Azomonas agilis</name>
    <dbReference type="NCBI Taxonomy" id="116849"/>
    <lineage>
        <taxon>Bacteria</taxon>
        <taxon>Pseudomonadati</taxon>
        <taxon>Pseudomonadota</taxon>
        <taxon>Gammaproteobacteria</taxon>
        <taxon>Pseudomonadales</taxon>
        <taxon>Pseudomonadaceae</taxon>
        <taxon>Azomonas</taxon>
    </lineage>
</organism>
<evidence type="ECO:0000256" key="7">
    <source>
        <dbReference type="ARBA" id="ARBA00022729"/>
    </source>
</evidence>
<dbReference type="Proteomes" id="UP000319627">
    <property type="component" value="Unassembled WGS sequence"/>
</dbReference>
<keyword evidence="8" id="KW-0408">Iron</keyword>
<dbReference type="EMBL" id="VLKG01000010">
    <property type="protein sequence ID" value="TWH64285.1"/>
    <property type="molecule type" value="Genomic_DNA"/>
</dbReference>
<keyword evidence="5" id="KW-0410">Iron transport</keyword>
<dbReference type="GO" id="GO:0015344">
    <property type="term" value="F:siderophore uptake transmembrane transporter activity"/>
    <property type="evidence" value="ECO:0007669"/>
    <property type="project" value="TreeGrafter"/>
</dbReference>
<gene>
    <name evidence="21" type="ORF">LX59_02488</name>
</gene>
<evidence type="ECO:0000256" key="9">
    <source>
        <dbReference type="ARBA" id="ARBA00023065"/>
    </source>
</evidence>
<keyword evidence="4 14" id="KW-1134">Transmembrane beta strand</keyword>
<evidence type="ECO:0000256" key="4">
    <source>
        <dbReference type="ARBA" id="ARBA00022452"/>
    </source>
</evidence>
<dbReference type="AlphaFoldDB" id="A0A562I0V6"/>
<evidence type="ECO:0000256" key="5">
    <source>
        <dbReference type="ARBA" id="ARBA00022496"/>
    </source>
</evidence>
<feature type="domain" description="TonB-dependent receptor plug" evidence="20">
    <location>
        <begin position="94"/>
        <end position="193"/>
    </location>
</feature>
<feature type="chain" id="PRO_5022148417" evidence="18">
    <location>
        <begin position="31"/>
        <end position="775"/>
    </location>
</feature>
<feature type="short sequence motif" description="TonB C-terminal box" evidence="15">
    <location>
        <begin position="758"/>
        <end position="775"/>
    </location>
</feature>
<reference evidence="21 22" key="1">
    <citation type="submission" date="2019-07" db="EMBL/GenBank/DDBJ databases">
        <title>Genomic Encyclopedia of Type Strains, Phase I: the one thousand microbial genomes (KMG-I) project.</title>
        <authorList>
            <person name="Kyrpides N."/>
        </authorList>
    </citation>
    <scope>NUCLEOTIDE SEQUENCE [LARGE SCALE GENOMIC DNA]</scope>
    <source>
        <strain evidence="21 22">DSM 375</strain>
    </source>
</reference>
<dbReference type="InterPro" id="IPR036942">
    <property type="entry name" value="Beta-barrel_TonB_sf"/>
</dbReference>
<evidence type="ECO:0000256" key="2">
    <source>
        <dbReference type="ARBA" id="ARBA00009810"/>
    </source>
</evidence>
<evidence type="ECO:0000256" key="15">
    <source>
        <dbReference type="PROSITE-ProRule" id="PRU10144"/>
    </source>
</evidence>
<feature type="compositionally biased region" description="Polar residues" evidence="17">
    <location>
        <begin position="37"/>
        <end position="46"/>
    </location>
</feature>
<dbReference type="CDD" id="cd01347">
    <property type="entry name" value="ligand_gated_channel"/>
    <property type="match status" value="1"/>
</dbReference>
<keyword evidence="11 14" id="KW-0472">Membrane</keyword>
<evidence type="ECO:0000256" key="1">
    <source>
        <dbReference type="ARBA" id="ARBA00004571"/>
    </source>
</evidence>
<comment type="subcellular location">
    <subcellularLocation>
        <location evidence="1 14">Cell outer membrane</location>
        <topology evidence="1 14">Multi-pass membrane protein</topology>
    </subcellularLocation>
</comment>
<evidence type="ECO:0000256" key="18">
    <source>
        <dbReference type="SAM" id="SignalP"/>
    </source>
</evidence>
<dbReference type="InterPro" id="IPR037066">
    <property type="entry name" value="Plug_dom_sf"/>
</dbReference>
<evidence type="ECO:0000256" key="14">
    <source>
        <dbReference type="PROSITE-ProRule" id="PRU01360"/>
    </source>
</evidence>
<evidence type="ECO:0000313" key="22">
    <source>
        <dbReference type="Proteomes" id="UP000319627"/>
    </source>
</evidence>
<evidence type="ECO:0000256" key="16">
    <source>
        <dbReference type="RuleBase" id="RU003357"/>
    </source>
</evidence>